<accession>A0A1K1LL07</accession>
<organism evidence="1 2">
    <name type="scientific">Amycolatopsis australiensis</name>
    <dbReference type="NCBI Taxonomy" id="546364"/>
    <lineage>
        <taxon>Bacteria</taxon>
        <taxon>Bacillati</taxon>
        <taxon>Actinomycetota</taxon>
        <taxon>Actinomycetes</taxon>
        <taxon>Pseudonocardiales</taxon>
        <taxon>Pseudonocardiaceae</taxon>
        <taxon>Amycolatopsis</taxon>
    </lineage>
</organism>
<reference evidence="2" key="1">
    <citation type="submission" date="2016-11" db="EMBL/GenBank/DDBJ databases">
        <authorList>
            <person name="Varghese N."/>
            <person name="Submissions S."/>
        </authorList>
    </citation>
    <scope>NUCLEOTIDE SEQUENCE [LARGE SCALE GENOMIC DNA]</scope>
    <source>
        <strain evidence="2">DSM 44671</strain>
    </source>
</reference>
<dbReference type="Proteomes" id="UP000182740">
    <property type="component" value="Unassembled WGS sequence"/>
</dbReference>
<dbReference type="OrthoDB" id="4718290at2"/>
<evidence type="ECO:0000313" key="1">
    <source>
        <dbReference type="EMBL" id="SFW11572.1"/>
    </source>
</evidence>
<protein>
    <submittedName>
        <fullName evidence="1">Uncharacterized protein</fullName>
    </submittedName>
</protein>
<dbReference type="STRING" id="546364.SAMN04489730_0034"/>
<proteinExistence type="predicted"/>
<dbReference type="EMBL" id="FPJG01000001">
    <property type="protein sequence ID" value="SFW11572.1"/>
    <property type="molecule type" value="Genomic_DNA"/>
</dbReference>
<keyword evidence="2" id="KW-1185">Reference proteome</keyword>
<name>A0A1K1LL07_9PSEU</name>
<sequence>MNRPHTTRFSADVATLPDAPYVIGAANGAQHAVARWEAEAALTAGRPGWLVGTLCGRAATVAPAWGTFDRTNPRFGSGYLTGRCPYCGWLVALEQNTEHAEIAALAPAADELPALTRLLPDPYLAVRICEAILASDHWDHDHPHRAQLLGHTAAHAPSLLLPEQCAEGACDEAAEHGTCSYPDADVGCPACSVRAGAWAGEWEGQFTTECTATSPCDVLRTLARHYDVQLGT</sequence>
<dbReference type="RefSeq" id="WP_072474313.1">
    <property type="nucleotide sequence ID" value="NZ_FPJG01000001.1"/>
</dbReference>
<dbReference type="AlphaFoldDB" id="A0A1K1LL07"/>
<evidence type="ECO:0000313" key="2">
    <source>
        <dbReference type="Proteomes" id="UP000182740"/>
    </source>
</evidence>
<gene>
    <name evidence="1" type="ORF">SAMN04489730_0034</name>
</gene>